<evidence type="ECO:0000313" key="4">
    <source>
        <dbReference type="Proteomes" id="UP001196136"/>
    </source>
</evidence>
<evidence type="ECO:0000313" key="3">
    <source>
        <dbReference type="EMBL" id="MBW8200147.1"/>
    </source>
</evidence>
<dbReference type="Proteomes" id="UP001196136">
    <property type="component" value="Unassembled WGS sequence"/>
</dbReference>
<dbReference type="InterPro" id="IPR038765">
    <property type="entry name" value="Papain-like_cys_pep_sf"/>
</dbReference>
<feature type="signal peptide" evidence="1">
    <location>
        <begin position="1"/>
        <end position="20"/>
    </location>
</feature>
<dbReference type="EMBL" id="JAHZSV010000012">
    <property type="protein sequence ID" value="MBW8200147.1"/>
    <property type="molecule type" value="Genomic_DNA"/>
</dbReference>
<keyword evidence="4" id="KW-1185">Reference proteome</keyword>
<keyword evidence="1" id="KW-0732">Signal</keyword>
<evidence type="ECO:0000256" key="1">
    <source>
        <dbReference type="SAM" id="SignalP"/>
    </source>
</evidence>
<reference evidence="3 4" key="1">
    <citation type="submission" date="2021-08" db="EMBL/GenBank/DDBJ databases">
        <title>Muricauda profundi sp. nov., a marine bacterium isolated from deep seawater of the Mariana Trench.</title>
        <authorList>
            <person name="Wei Y."/>
        </authorList>
    </citation>
    <scope>NUCLEOTIDE SEQUENCE [LARGE SCALE GENOMIC DNA]</scope>
    <source>
        <strain evidence="3 4">W52</strain>
    </source>
</reference>
<accession>A0ABS7ERE2</accession>
<dbReference type="InterPro" id="IPR024618">
    <property type="entry name" value="DUF3857"/>
</dbReference>
<protein>
    <submittedName>
        <fullName evidence="3">DUF3857 and transglutaminase domain-containing protein</fullName>
    </submittedName>
</protein>
<dbReference type="Gene3D" id="2.60.120.1130">
    <property type="match status" value="1"/>
</dbReference>
<dbReference type="Pfam" id="PF12969">
    <property type="entry name" value="DUF3857"/>
    <property type="match status" value="1"/>
</dbReference>
<comment type="caution">
    <text evidence="3">The sequence shown here is derived from an EMBL/GenBank/DDBJ whole genome shotgun (WGS) entry which is preliminary data.</text>
</comment>
<dbReference type="SUPFAM" id="SSF54001">
    <property type="entry name" value="Cysteine proteinases"/>
    <property type="match status" value="1"/>
</dbReference>
<proteinExistence type="predicted"/>
<dbReference type="RefSeq" id="WP_220113677.1">
    <property type="nucleotide sequence ID" value="NZ_JAHZSV010000012.1"/>
</dbReference>
<sequence>MRFYLSTLLALLVHLSYSQNFNTSTIPKELLSHADAVVRLDRTDVVVEARNRMNVTSTRVVTVLNENGNEHVQAYAFYEKNDKISELEAIVYNDRGEEIKKIKKRDFLDQSAISGGTLYSDSRVLVLQYTPTQYPYTIEFRKEYVTPNTAFAPNWSFLEDYRIGVESSEFSFIVECGIPFRHKELNFDGYDIKVSQLPNGIKYSGQNMSAFEREPLSPSFQDFVPQVKVALNQFHLEGVDGEAETWEDLGKWMNDELLYGRDQLPEGTVQYVQNLVRNIDDPLEITRKVYEYVQENTRYISVQLGIGGWMPISAADVDRVKYGDCKGLTNYTKALLKAVGVESYYTVVHAGSQMKSLDEDFPSMQGNHVFLNVPLGKEQVWLECTSQTTPVNHLGTFTDNRNVLKITPNGGELVRTKVYSDGENYQKTEGEFTIVDSKNVVGKVKIFSKGYQYDQKYWRETSTRSEQEEFYKSYWNYVPNLKLGEVNFQNDSQKIEFIEQVDFSSNNYLSQAGDDLLLAPNFSNRNLGVPDRVRKRKREVVIKRGYLDEDEFLINLPEGYIPESLMLPVRVETKFGTYSMSILPKEPGVMLYKRKLLVKSGQYPKEDYDAYRDFRKTVARYDNTKIILTKKQS</sequence>
<feature type="chain" id="PRO_5046072427" evidence="1">
    <location>
        <begin position="21"/>
        <end position="633"/>
    </location>
</feature>
<name>A0ABS7ERE2_9FLAO</name>
<feature type="domain" description="DUF3857" evidence="2">
    <location>
        <begin position="51"/>
        <end position="185"/>
    </location>
</feature>
<organism evidence="3 4">
    <name type="scientific">Flagellimonas abyssi</name>
    <dbReference type="NCBI Taxonomy" id="2864871"/>
    <lineage>
        <taxon>Bacteria</taxon>
        <taxon>Pseudomonadati</taxon>
        <taxon>Bacteroidota</taxon>
        <taxon>Flavobacteriia</taxon>
        <taxon>Flavobacteriales</taxon>
        <taxon>Flavobacteriaceae</taxon>
        <taxon>Flagellimonas</taxon>
    </lineage>
</organism>
<dbReference type="Gene3D" id="2.60.40.3140">
    <property type="match status" value="1"/>
</dbReference>
<evidence type="ECO:0000259" key="2">
    <source>
        <dbReference type="Pfam" id="PF12969"/>
    </source>
</evidence>
<dbReference type="Gene3D" id="3.10.620.30">
    <property type="match status" value="1"/>
</dbReference>
<gene>
    <name evidence="3" type="ORF">K1F36_09930</name>
</gene>